<comment type="similarity">
    <text evidence="2">Belongs to the TEX28 family.</text>
</comment>
<evidence type="ECO:0000256" key="9">
    <source>
        <dbReference type="SAM" id="Phobius"/>
    </source>
</evidence>
<evidence type="ECO:0008006" key="12">
    <source>
        <dbReference type="Google" id="ProtNLM"/>
    </source>
</evidence>
<feature type="coiled-coil region" evidence="7">
    <location>
        <begin position="448"/>
        <end position="561"/>
    </location>
</feature>
<evidence type="ECO:0000256" key="7">
    <source>
        <dbReference type="SAM" id="Coils"/>
    </source>
</evidence>
<feature type="transmembrane region" description="Helical" evidence="9">
    <location>
        <begin position="583"/>
        <end position="606"/>
    </location>
</feature>
<feature type="region of interest" description="Disordered" evidence="8">
    <location>
        <begin position="220"/>
        <end position="239"/>
    </location>
</feature>
<feature type="region of interest" description="Disordered" evidence="8">
    <location>
        <begin position="398"/>
        <end position="440"/>
    </location>
</feature>
<keyword evidence="5 7" id="KW-0175">Coiled coil</keyword>
<keyword evidence="4 9" id="KW-1133">Transmembrane helix</keyword>
<organism evidence="10 11">
    <name type="scientific">Clavelina lepadiformis</name>
    <name type="common">Light-bulb sea squirt</name>
    <name type="synonym">Ascidia lepadiformis</name>
    <dbReference type="NCBI Taxonomy" id="159417"/>
    <lineage>
        <taxon>Eukaryota</taxon>
        <taxon>Metazoa</taxon>
        <taxon>Chordata</taxon>
        <taxon>Tunicata</taxon>
        <taxon>Ascidiacea</taxon>
        <taxon>Aplousobranchia</taxon>
        <taxon>Clavelinidae</taxon>
        <taxon>Clavelina</taxon>
    </lineage>
</organism>
<dbReference type="InterPro" id="IPR019394">
    <property type="entry name" value="TEX28/TMCC"/>
</dbReference>
<evidence type="ECO:0000256" key="4">
    <source>
        <dbReference type="ARBA" id="ARBA00022989"/>
    </source>
</evidence>
<feature type="region of interest" description="Disordered" evidence="8">
    <location>
        <begin position="108"/>
        <end position="159"/>
    </location>
</feature>
<name>A0ABP0GHL8_CLALP</name>
<evidence type="ECO:0000256" key="8">
    <source>
        <dbReference type="SAM" id="MobiDB-lite"/>
    </source>
</evidence>
<gene>
    <name evidence="10" type="ORF">CVLEPA_LOCUS23474</name>
</gene>
<feature type="compositionally biased region" description="Polar residues" evidence="8">
    <location>
        <begin position="428"/>
        <end position="440"/>
    </location>
</feature>
<evidence type="ECO:0000256" key="1">
    <source>
        <dbReference type="ARBA" id="ARBA00004370"/>
    </source>
</evidence>
<keyword evidence="3 9" id="KW-0812">Transmembrane</keyword>
<evidence type="ECO:0000256" key="2">
    <source>
        <dbReference type="ARBA" id="ARBA00008108"/>
    </source>
</evidence>
<keyword evidence="11" id="KW-1185">Reference proteome</keyword>
<feature type="transmembrane region" description="Helical" evidence="9">
    <location>
        <begin position="618"/>
        <end position="639"/>
    </location>
</feature>
<dbReference type="PANTHER" id="PTHR17613:SF14">
    <property type="entry name" value="DEMENTIN, ISOFORM H"/>
    <property type="match status" value="1"/>
</dbReference>
<evidence type="ECO:0000256" key="6">
    <source>
        <dbReference type="ARBA" id="ARBA00023136"/>
    </source>
</evidence>
<sequence length="644" mass="71721">MGVLLMGGKDLKDIYFCSEEDSKQIKTRQKWNPFQRGARNKSAGSNLSSQGLNTHLSDSELQRVSFATSIDELPERPTAFKQVLRQIGANKNSQSPFFKRAKMSNLKKLNKDSRGSSPQGQLSVTSTTSACQTMLEVSSHSGGRPRSSSIPGSVSERKHSLNLSEDLMARANERNSLENTARISSAGSSSGQLPAGQVLEQMILPVMSSQLSTAYSQDSSSLTSYDSVDGSPANEERSKQLTEHYKQKIIKTSEQIKTEQSTRDDNVAEYLKLATNADKQQAARIKNVFEKKNQKSSYNIAQLQKKLDGYHRRLKELENNGGGRSGRLRDVGANLKEISGGVVDSVKGSLSGLQQATGAIVSKPKDLASKLKNRFGSNDNINNIKDDDYEENQLHAKFGSTDDVSSTSSIDYPSVPDDPNQLGRLSFPSGSDSPPCSQVSRRFDSQQIQAVANQLVTLKTDIQELRQSQTQMESEWQEWKAQMHKEHDILTNTLNVEMSRYARLENQLNDVTELHQREVTILKQELTSMEEKLEYHANERARDMQEAIENCQTRVAKMELQHQQRVSVEGLENASARALITKLINLLLSVMAVILVLVSTVSGLLMPFMRSQGRMLTTLIVVIAMIIAYKNWNLISVWLGSLRR</sequence>
<reference evidence="10 11" key="1">
    <citation type="submission" date="2024-02" db="EMBL/GenBank/DDBJ databases">
        <authorList>
            <person name="Daric V."/>
            <person name="Darras S."/>
        </authorList>
    </citation>
    <scope>NUCLEOTIDE SEQUENCE [LARGE SCALE GENOMIC DNA]</scope>
</reference>
<dbReference type="Proteomes" id="UP001642483">
    <property type="component" value="Unassembled WGS sequence"/>
</dbReference>
<proteinExistence type="inferred from homology"/>
<feature type="compositionally biased region" description="Polar residues" evidence="8">
    <location>
        <begin position="42"/>
        <end position="53"/>
    </location>
</feature>
<dbReference type="EMBL" id="CAWYQH010000119">
    <property type="protein sequence ID" value="CAK8690928.1"/>
    <property type="molecule type" value="Genomic_DNA"/>
</dbReference>
<evidence type="ECO:0000256" key="3">
    <source>
        <dbReference type="ARBA" id="ARBA00022692"/>
    </source>
</evidence>
<evidence type="ECO:0000313" key="10">
    <source>
        <dbReference type="EMBL" id="CAK8690928.1"/>
    </source>
</evidence>
<feature type="compositionally biased region" description="Polar residues" evidence="8">
    <location>
        <begin position="115"/>
        <end position="136"/>
    </location>
</feature>
<dbReference type="PANTHER" id="PTHR17613">
    <property type="entry name" value="CEREBRAL PROTEIN-11-RELATED"/>
    <property type="match status" value="1"/>
</dbReference>
<evidence type="ECO:0000256" key="5">
    <source>
        <dbReference type="ARBA" id="ARBA00023054"/>
    </source>
</evidence>
<comment type="caution">
    <text evidence="10">The sequence shown here is derived from an EMBL/GenBank/DDBJ whole genome shotgun (WGS) entry which is preliminary data.</text>
</comment>
<evidence type="ECO:0000313" key="11">
    <source>
        <dbReference type="Proteomes" id="UP001642483"/>
    </source>
</evidence>
<comment type="subcellular location">
    <subcellularLocation>
        <location evidence="1">Membrane</location>
    </subcellularLocation>
</comment>
<feature type="compositionally biased region" description="Low complexity" evidence="8">
    <location>
        <begin position="137"/>
        <end position="154"/>
    </location>
</feature>
<protein>
    <recommendedName>
        <fullName evidence="12">Transmembrane and coiled-coil domains protein 1</fullName>
    </recommendedName>
</protein>
<dbReference type="Pfam" id="PF10267">
    <property type="entry name" value="Tmemb_cc2"/>
    <property type="match status" value="1"/>
</dbReference>
<keyword evidence="6 9" id="KW-0472">Membrane</keyword>
<feature type="region of interest" description="Disordered" evidence="8">
    <location>
        <begin position="26"/>
        <end position="53"/>
    </location>
</feature>
<accession>A0ABP0GHL8</accession>